<dbReference type="GO" id="GO:0005634">
    <property type="term" value="C:nucleus"/>
    <property type="evidence" value="ECO:0007669"/>
    <property type="project" value="UniProtKB-SubCell"/>
</dbReference>
<dbReference type="GO" id="GO:0019774">
    <property type="term" value="C:proteasome core complex, beta-subunit complex"/>
    <property type="evidence" value="ECO:0007669"/>
    <property type="project" value="UniProtKB-UniRule"/>
</dbReference>
<dbReference type="InterPro" id="IPR023333">
    <property type="entry name" value="Proteasome_suB-type"/>
</dbReference>
<keyword evidence="6" id="KW-1185">Reference proteome</keyword>
<dbReference type="EMBL" id="LXWW01000558">
    <property type="protein sequence ID" value="OAO12228.1"/>
    <property type="molecule type" value="Genomic_DNA"/>
</dbReference>
<evidence type="ECO:0000313" key="6">
    <source>
        <dbReference type="Proteomes" id="UP000078348"/>
    </source>
</evidence>
<dbReference type="AlphaFoldDB" id="A0A196S563"/>
<dbReference type="InterPro" id="IPR016295">
    <property type="entry name" value="Proteasome_beta4"/>
</dbReference>
<dbReference type="Pfam" id="PF00227">
    <property type="entry name" value="Proteasome"/>
    <property type="match status" value="1"/>
</dbReference>
<keyword evidence="3 4" id="KW-0539">Nucleus</keyword>
<accession>A0A196S563</accession>
<evidence type="ECO:0000256" key="1">
    <source>
        <dbReference type="ARBA" id="ARBA00022490"/>
    </source>
</evidence>
<evidence type="ECO:0000256" key="4">
    <source>
        <dbReference type="PIRNR" id="PIRNR001213"/>
    </source>
</evidence>
<comment type="subcellular location">
    <subcellularLocation>
        <location evidence="4">Cytoplasm</location>
    </subcellularLocation>
    <subcellularLocation>
        <location evidence="4">Nucleus</location>
    </subcellularLocation>
</comment>
<keyword evidence="2 4" id="KW-0647">Proteasome</keyword>
<evidence type="ECO:0000256" key="3">
    <source>
        <dbReference type="ARBA" id="ARBA00023242"/>
    </source>
</evidence>
<reference evidence="5 6" key="1">
    <citation type="submission" date="2016-05" db="EMBL/GenBank/DDBJ databases">
        <title>Nuclear genome of Blastocystis sp. subtype 1 NandII.</title>
        <authorList>
            <person name="Gentekaki E."/>
            <person name="Curtis B."/>
            <person name="Stairs C."/>
            <person name="Eme L."/>
            <person name="Herman E."/>
            <person name="Klimes V."/>
            <person name="Arias M.C."/>
            <person name="Elias M."/>
            <person name="Hilliou F."/>
            <person name="Klute M."/>
            <person name="Malik S.-B."/>
            <person name="Pightling A."/>
            <person name="Rachubinski R."/>
            <person name="Salas D."/>
            <person name="Schlacht A."/>
            <person name="Suga H."/>
            <person name="Archibald J."/>
            <person name="Ball S.G."/>
            <person name="Clark G."/>
            <person name="Dacks J."/>
            <person name="Van Der Giezen M."/>
            <person name="Tsaousis A."/>
            <person name="Roger A."/>
        </authorList>
    </citation>
    <scope>NUCLEOTIDE SEQUENCE [LARGE SCALE GENOMIC DNA]</scope>
    <source>
        <strain evidence="6">ATCC 50177 / NandII</strain>
    </source>
</reference>
<protein>
    <recommendedName>
        <fullName evidence="4">Proteasome subunit beta</fullName>
    </recommendedName>
</protein>
<dbReference type="GO" id="GO:0005737">
    <property type="term" value="C:cytoplasm"/>
    <property type="evidence" value="ECO:0007669"/>
    <property type="project" value="UniProtKB-SubCell"/>
</dbReference>
<dbReference type="InterPro" id="IPR029055">
    <property type="entry name" value="Ntn_hydrolases_N"/>
</dbReference>
<keyword evidence="1 4" id="KW-0963">Cytoplasm</keyword>
<dbReference type="InterPro" id="IPR001353">
    <property type="entry name" value="Proteasome_sua/b"/>
</dbReference>
<evidence type="ECO:0000256" key="2">
    <source>
        <dbReference type="ARBA" id="ARBA00022942"/>
    </source>
</evidence>
<dbReference type="OrthoDB" id="10248542at2759"/>
<dbReference type="Gene3D" id="3.60.20.10">
    <property type="entry name" value="Glutamine Phosphoribosylpyrophosphate, subunit 1, domain 1"/>
    <property type="match status" value="1"/>
</dbReference>
<dbReference type="SUPFAM" id="SSF56235">
    <property type="entry name" value="N-terminal nucleophile aminohydrolases (Ntn hydrolases)"/>
    <property type="match status" value="1"/>
</dbReference>
<dbReference type="PROSITE" id="PS00854">
    <property type="entry name" value="PROTEASOME_BETA_1"/>
    <property type="match status" value="1"/>
</dbReference>
<comment type="caution">
    <text evidence="5">The sequence shown here is derived from an EMBL/GenBank/DDBJ whole genome shotgun (WGS) entry which is preliminary data.</text>
</comment>
<dbReference type="Proteomes" id="UP000078348">
    <property type="component" value="Unassembled WGS sequence"/>
</dbReference>
<sequence>MQYIGEKATRSTSVPMKRTTDPIVTGSAVFALKYKDGVMMCTDTLASYGSMSMFKQVQRMHILRNNVIIGFDGEYSDFTYIIEELEKMLDESAFTEDNSMLTASATFNFLRAWLYNMRTKMEPLWNTLVVIGLEGDKPFLGIVDKLGAAYEENFVSTSFGLYFCLPLMRSLYRENMTEEEARAVLEECARVGYYRNCLATSRIQLAKVTREGCVISDSYTLETKWPV</sequence>
<dbReference type="PANTHER" id="PTHR32194">
    <property type="entry name" value="METALLOPROTEASE TLDD"/>
    <property type="match status" value="1"/>
</dbReference>
<dbReference type="STRING" id="478820.A0A196S563"/>
<comment type="similarity">
    <text evidence="4">Belongs to the peptidase T1B family.</text>
</comment>
<dbReference type="PROSITE" id="PS51476">
    <property type="entry name" value="PROTEASOME_BETA_2"/>
    <property type="match status" value="1"/>
</dbReference>
<proteinExistence type="inferred from homology"/>
<dbReference type="GO" id="GO:0051603">
    <property type="term" value="P:proteolysis involved in protein catabolic process"/>
    <property type="evidence" value="ECO:0007669"/>
    <property type="project" value="InterPro"/>
</dbReference>
<name>A0A196S563_BLAHN</name>
<dbReference type="InterPro" id="IPR016050">
    <property type="entry name" value="Proteasome_bsu_CS"/>
</dbReference>
<comment type="function">
    <text evidence="4">Non-catalytic component of the proteasome.</text>
</comment>
<evidence type="ECO:0000313" key="5">
    <source>
        <dbReference type="EMBL" id="OAO12228.1"/>
    </source>
</evidence>
<dbReference type="PANTHER" id="PTHR32194:SF6">
    <property type="entry name" value="PROTEASOME SUBUNIT BETA"/>
    <property type="match status" value="1"/>
</dbReference>
<gene>
    <name evidence="5" type="ORF">AV274_6108</name>
</gene>
<organism evidence="5 6">
    <name type="scientific">Blastocystis sp. subtype 1 (strain ATCC 50177 / NandII)</name>
    <dbReference type="NCBI Taxonomy" id="478820"/>
    <lineage>
        <taxon>Eukaryota</taxon>
        <taxon>Sar</taxon>
        <taxon>Stramenopiles</taxon>
        <taxon>Bigyra</taxon>
        <taxon>Opalozoa</taxon>
        <taxon>Opalinata</taxon>
        <taxon>Blastocystidae</taxon>
        <taxon>Blastocystis</taxon>
    </lineage>
</organism>
<dbReference type="PIRSF" id="PIRSF001213">
    <property type="entry name" value="Psome_endopept_beta"/>
    <property type="match status" value="1"/>
</dbReference>